<evidence type="ECO:0000256" key="1">
    <source>
        <dbReference type="ARBA" id="ARBA00022691"/>
    </source>
</evidence>
<evidence type="ECO:0000313" key="7">
    <source>
        <dbReference type="Proteomes" id="UP000034601"/>
    </source>
</evidence>
<evidence type="ECO:0000256" key="4">
    <source>
        <dbReference type="ARBA" id="ARBA00023014"/>
    </source>
</evidence>
<dbReference type="InterPro" id="IPR047046">
    <property type="entry name" value="YpjD/YvdC"/>
</dbReference>
<name>A0A0G0WE72_9BACT</name>
<keyword evidence="4" id="KW-0411">Iron-sulfur</keyword>
<dbReference type="GO" id="GO:0051536">
    <property type="term" value="F:iron-sulfur cluster binding"/>
    <property type="evidence" value="ECO:0007669"/>
    <property type="project" value="UniProtKB-KW"/>
</dbReference>
<evidence type="ECO:0000256" key="2">
    <source>
        <dbReference type="ARBA" id="ARBA00022723"/>
    </source>
</evidence>
<dbReference type="SUPFAM" id="SSF101386">
    <property type="entry name" value="all-alpha NTP pyrophosphatases"/>
    <property type="match status" value="1"/>
</dbReference>
<dbReference type="InterPro" id="IPR013785">
    <property type="entry name" value="Aldolase_TIM"/>
</dbReference>
<proteinExistence type="predicted"/>
<dbReference type="PANTHER" id="PTHR42692:SF1">
    <property type="entry name" value="NUCLEOTIDE PYROPHOSPHOHYDROLASE"/>
    <property type="match status" value="1"/>
</dbReference>
<dbReference type="InterPro" id="IPR007197">
    <property type="entry name" value="rSAM"/>
</dbReference>
<evidence type="ECO:0000256" key="3">
    <source>
        <dbReference type="ARBA" id="ARBA00023004"/>
    </source>
</evidence>
<dbReference type="Gene3D" id="1.10.287.1080">
    <property type="entry name" value="MazG-like"/>
    <property type="match status" value="1"/>
</dbReference>
<keyword evidence="1" id="KW-0949">S-adenosyl-L-methionine</keyword>
<dbReference type="Proteomes" id="UP000034601">
    <property type="component" value="Unassembled WGS sequence"/>
</dbReference>
<dbReference type="Gene3D" id="3.20.20.70">
    <property type="entry name" value="Aldolase class I"/>
    <property type="match status" value="1"/>
</dbReference>
<keyword evidence="3" id="KW-0408">Iron</keyword>
<dbReference type="GO" id="GO:0046872">
    <property type="term" value="F:metal ion binding"/>
    <property type="evidence" value="ECO:0007669"/>
    <property type="project" value="UniProtKB-KW"/>
</dbReference>
<dbReference type="CDD" id="cd11523">
    <property type="entry name" value="NTP-PPase"/>
    <property type="match status" value="1"/>
</dbReference>
<dbReference type="SFLD" id="SFLDS00029">
    <property type="entry name" value="Radical_SAM"/>
    <property type="match status" value="1"/>
</dbReference>
<comment type="caution">
    <text evidence="6">The sequence shown here is derived from an EMBL/GenBank/DDBJ whole genome shotgun (WGS) entry which is preliminary data.</text>
</comment>
<evidence type="ECO:0000313" key="6">
    <source>
        <dbReference type="EMBL" id="KKR82580.1"/>
    </source>
</evidence>
<dbReference type="InterPro" id="IPR004518">
    <property type="entry name" value="MazG-like_dom"/>
</dbReference>
<protein>
    <recommendedName>
        <fullName evidence="5">NTP pyrophosphohydrolase MazG-like domain-containing protein</fullName>
    </recommendedName>
</protein>
<dbReference type="GO" id="GO:0003824">
    <property type="term" value="F:catalytic activity"/>
    <property type="evidence" value="ECO:0007669"/>
    <property type="project" value="InterPro"/>
</dbReference>
<dbReference type="AlphaFoldDB" id="A0A0G0WE72"/>
<keyword evidence="2" id="KW-0479">Metal-binding</keyword>
<reference evidence="6 7" key="1">
    <citation type="journal article" date="2015" name="Nature">
        <title>rRNA introns, odd ribosomes, and small enigmatic genomes across a large radiation of phyla.</title>
        <authorList>
            <person name="Brown C.T."/>
            <person name="Hug L.A."/>
            <person name="Thomas B.C."/>
            <person name="Sharon I."/>
            <person name="Castelle C.J."/>
            <person name="Singh A."/>
            <person name="Wilkins M.J."/>
            <person name="Williams K.H."/>
            <person name="Banfield J.F."/>
        </authorList>
    </citation>
    <scope>NUCLEOTIDE SEQUENCE [LARGE SCALE GENOMIC DNA]</scope>
</reference>
<evidence type="ECO:0000259" key="5">
    <source>
        <dbReference type="Pfam" id="PF03819"/>
    </source>
</evidence>
<accession>A0A0G0WE72</accession>
<organism evidence="6 7">
    <name type="scientific">Candidatus Daviesbacteria bacterium GW2011_GWA2_40_9</name>
    <dbReference type="NCBI Taxonomy" id="1618424"/>
    <lineage>
        <taxon>Bacteria</taxon>
        <taxon>Candidatus Daviesiibacteriota</taxon>
    </lineage>
</organism>
<sequence>MIYMIPLENCLDLEMIEIQKRVAEATRRLNLASTPEICALDLSSEVGELAKEVLELTDYGRREHIYNPDLARELGDSFYSLIALANIYNISLEEQLEKSLRKYEFREMRRKAEKENIKVKLEPIVLAKNFLCLNAVAGCRNNCVYCYKHGWDIKNRFVPQQFAEVEDILSSLPNHRYFHPKIPLAIHNSATDPFQKEVEATTFKIMDGLEVRGMTNIVGLITKEYLPTEVINRLENYKNIRPVIFVTFSGLPPEYEKVVDERRLETMENLSKSHLPRILYYRPIIEGVNDSEKTIRRIMELGEKYFHCIVRSALKLDVSIVEYMTKRGLPVDSGYDIGLNIHDSLKQMSARSRARVDYLLGRSKVPYFKKTSCAISCLFNQPDYNCQWIRPEIYCSPLCPQSQKEICAQAVLSQPKEIDVQNQLQHLGLKVPYQINKDHLLIKSDRVFYSDVKYLRMALKFPVLVGVNGEALTAEEYDNKYVNADRREVRKLVKKMGIANY</sequence>
<feature type="domain" description="NTP pyrophosphohydrolase MazG-like" evidence="5">
    <location>
        <begin position="35"/>
        <end position="107"/>
    </location>
</feature>
<dbReference type="EMBL" id="LCAB01000011">
    <property type="protein sequence ID" value="KKR82580.1"/>
    <property type="molecule type" value="Genomic_DNA"/>
</dbReference>
<dbReference type="PANTHER" id="PTHR42692">
    <property type="entry name" value="NUCLEOTIDE PYROPHOSPHOHYDROLASE"/>
    <property type="match status" value="1"/>
</dbReference>
<gene>
    <name evidence="6" type="ORF">UU29_C0011G0027</name>
</gene>
<dbReference type="Pfam" id="PF03819">
    <property type="entry name" value="MazG"/>
    <property type="match status" value="1"/>
</dbReference>